<dbReference type="NCBIfam" id="NF006914">
    <property type="entry name" value="PRK09404.1"/>
    <property type="match status" value="1"/>
</dbReference>
<keyword evidence="4 7" id="KW-0560">Oxidoreductase</keyword>
<dbReference type="Gene3D" id="3.40.50.970">
    <property type="match status" value="1"/>
</dbReference>
<dbReference type="SMART" id="SM00861">
    <property type="entry name" value="Transket_pyr"/>
    <property type="match status" value="1"/>
</dbReference>
<dbReference type="InterPro" id="IPR031717">
    <property type="entry name" value="ODO-1/KGD_C"/>
</dbReference>
<dbReference type="PIRSF" id="PIRSF000157">
    <property type="entry name" value="Oxoglu_dh_E1"/>
    <property type="match status" value="1"/>
</dbReference>
<dbReference type="Pfam" id="PF02779">
    <property type="entry name" value="Transket_pyr"/>
    <property type="match status" value="1"/>
</dbReference>
<sequence length="899" mass="99881">MAQDALTFLAALPETMIEELYGRWLGGEELPADWQRFFAAYRLGQETAGAREECCHNPAMALKHSGVQSLIYRYRDLGHLLACTDPLSPCPVSHPLLELAAFGLDEADLSTRFTTGRHHLQQATLREFLQSMRETYCREIGIEFMHIQDPSERQWLIDRMEPGLNRPRFSTEYRLRIMEMLHRAVLFEAFLHRRFQGQKRFSLEGGEVLIPVLEALADACPGAGIGDLVLGMPHRGRLNVLAHLFGKPYAHIFGEFRESLDQGFVGDGDVKYHKGYSVDRQFGGGSLHLTLTSNPSHLEAVNPVVEGKARARQDRIGQDGAGRVLPVLLHGDAAFAGQGMVAEVLNMSQLQGYHTGGTIHVVLNNQIGFTTLPKDSRSTRYSTDVAKMLACPILHVHGEQPEAAVHAMLLALAYRQSYRKDVVLELICYRRHGHNEGDEPAFTQPVMYRKIAERLPINRIYADRLVEAGVLREQVDALAVTVNRELEQALEAAPPARTVGFRDAWSGFEREYRPVDESTGVAAGQLQELARQLAVLPAGITPHPKVAALLKKREESVVNGSGIDWGTAETLAYASLLQEGSRIRISGQDARRGTFNHRHAAVYDQESGTCVVPLAELATRQGTAFDIFDSCLSENGVLGFEYGYSLENPRGLTVWEAQFGDFANGAQVIIDQFIAAGETKWNRASGLVLLLPHGYEGQGAEHSSARIERYLQLCAKENLLVAIPSTPAQVFHLLRRQVHLPFRKPLVVFTPKSLLRNPSCVSTLAELGEGSRFRELLLTGDPATARRILFCSGKLYHELAGRLAAGRTTDIAVVRLEQLYPLRQDMVRELLADRAAGAECCWVQEEPENMGAWRFVRPLLEELVGPLRYIGREAESCPAVGSHHLHDEQQQAILTEACS</sequence>
<comment type="cofactor">
    <cofactor evidence="1">
        <name>thiamine diphosphate</name>
        <dbReference type="ChEBI" id="CHEBI:58937"/>
    </cofactor>
</comment>
<dbReference type="PANTHER" id="PTHR23152">
    <property type="entry name" value="2-OXOGLUTARATE DEHYDROGENASE"/>
    <property type="match status" value="1"/>
</dbReference>
<dbReference type="EC" id="1.2.4.2" evidence="3"/>
<dbReference type="InterPro" id="IPR011603">
    <property type="entry name" value="2oxoglutarate_DH_E1"/>
</dbReference>
<dbReference type="CDD" id="cd02016">
    <property type="entry name" value="TPP_E1_OGDC_like"/>
    <property type="match status" value="1"/>
</dbReference>
<dbReference type="NCBIfam" id="TIGR00239">
    <property type="entry name" value="2oxo_dh_E1"/>
    <property type="match status" value="1"/>
</dbReference>
<comment type="function">
    <text evidence="2">E1 component of the 2-oxoglutarate dehydrogenase (OGDH) complex which catalyzes the decarboxylation of 2-oxoglutarate, the first step in the conversion of 2-oxoglutarate to succinyl-CoA and CO(2).</text>
</comment>
<reference evidence="7 8" key="1">
    <citation type="submission" date="2022-03" db="EMBL/GenBank/DDBJ databases">
        <authorList>
            <person name="Koch H."/>
        </authorList>
    </citation>
    <scope>NUCLEOTIDE SEQUENCE [LARGE SCALE GENOMIC DNA]</scope>
    <source>
        <strain evidence="7 8">G1</strain>
    </source>
</reference>
<dbReference type="PANTHER" id="PTHR23152:SF4">
    <property type="entry name" value="2-OXOADIPATE DEHYDROGENASE COMPLEX COMPONENT E1"/>
    <property type="match status" value="1"/>
</dbReference>
<evidence type="ECO:0000313" key="7">
    <source>
        <dbReference type="EMBL" id="CAH2030654.1"/>
    </source>
</evidence>
<evidence type="ECO:0000256" key="1">
    <source>
        <dbReference type="ARBA" id="ARBA00001964"/>
    </source>
</evidence>
<dbReference type="NCBIfam" id="NF008907">
    <property type="entry name" value="PRK12270.1"/>
    <property type="match status" value="1"/>
</dbReference>
<dbReference type="EMBL" id="OW150024">
    <property type="protein sequence ID" value="CAH2030654.1"/>
    <property type="molecule type" value="Genomic_DNA"/>
</dbReference>
<gene>
    <name evidence="7" type="primary">sucA</name>
    <name evidence="7" type="ORF">GEAMG1_0841</name>
</gene>
<name>A0ABN8HCZ2_9BACT</name>
<keyword evidence="8" id="KW-1185">Reference proteome</keyword>
<proteinExistence type="predicted"/>
<evidence type="ECO:0000256" key="3">
    <source>
        <dbReference type="ARBA" id="ARBA00012280"/>
    </source>
</evidence>
<dbReference type="Gene3D" id="3.40.50.12470">
    <property type="match status" value="1"/>
</dbReference>
<protein>
    <recommendedName>
        <fullName evidence="3">oxoglutarate dehydrogenase (succinyl-transferring)</fullName>
        <ecNumber evidence="3">1.2.4.2</ecNumber>
    </recommendedName>
</protein>
<evidence type="ECO:0000256" key="5">
    <source>
        <dbReference type="ARBA" id="ARBA00023052"/>
    </source>
</evidence>
<accession>A0ABN8HCZ2</accession>
<dbReference type="Proteomes" id="UP001295463">
    <property type="component" value="Chromosome"/>
</dbReference>
<dbReference type="Pfam" id="PF16870">
    <property type="entry name" value="OxoGdeHyase_C"/>
    <property type="match status" value="1"/>
</dbReference>
<dbReference type="InterPro" id="IPR029061">
    <property type="entry name" value="THDP-binding"/>
</dbReference>
<feature type="domain" description="Transketolase-like pyrimidine-binding" evidence="6">
    <location>
        <begin position="563"/>
        <end position="757"/>
    </location>
</feature>
<keyword evidence="5" id="KW-0786">Thiamine pyrophosphate</keyword>
<organism evidence="7 8">
    <name type="scientific">Trichlorobacter ammonificans</name>
    <dbReference type="NCBI Taxonomy" id="2916410"/>
    <lineage>
        <taxon>Bacteria</taxon>
        <taxon>Pseudomonadati</taxon>
        <taxon>Thermodesulfobacteriota</taxon>
        <taxon>Desulfuromonadia</taxon>
        <taxon>Geobacterales</taxon>
        <taxon>Geobacteraceae</taxon>
        <taxon>Trichlorobacter</taxon>
    </lineage>
</organism>
<dbReference type="InterPro" id="IPR042179">
    <property type="entry name" value="KGD_C_sf"/>
</dbReference>
<dbReference type="SUPFAM" id="SSF52518">
    <property type="entry name" value="Thiamin diphosphate-binding fold (THDP-binding)"/>
    <property type="match status" value="2"/>
</dbReference>
<evidence type="ECO:0000313" key="8">
    <source>
        <dbReference type="Proteomes" id="UP001295463"/>
    </source>
</evidence>
<evidence type="ECO:0000256" key="4">
    <source>
        <dbReference type="ARBA" id="ARBA00023002"/>
    </source>
</evidence>
<dbReference type="Pfam" id="PF00676">
    <property type="entry name" value="E1_dh"/>
    <property type="match status" value="1"/>
</dbReference>
<evidence type="ECO:0000256" key="2">
    <source>
        <dbReference type="ARBA" id="ARBA00003906"/>
    </source>
</evidence>
<dbReference type="RefSeq" id="WP_305731573.1">
    <property type="nucleotide sequence ID" value="NZ_OW150024.1"/>
</dbReference>
<dbReference type="InterPro" id="IPR001017">
    <property type="entry name" value="DH_E1"/>
</dbReference>
<dbReference type="Gene3D" id="3.40.50.11610">
    <property type="entry name" value="Multifunctional 2-oxoglutarate metabolism enzyme, C-terminal domain"/>
    <property type="match status" value="1"/>
</dbReference>
<dbReference type="Gene3D" id="1.10.287.1150">
    <property type="entry name" value="TPP helical domain"/>
    <property type="match status" value="1"/>
</dbReference>
<evidence type="ECO:0000259" key="6">
    <source>
        <dbReference type="SMART" id="SM00861"/>
    </source>
</evidence>
<dbReference type="InterPro" id="IPR005475">
    <property type="entry name" value="Transketolase-like_Pyr-bd"/>
</dbReference>
<dbReference type="GO" id="GO:0004591">
    <property type="term" value="F:oxoglutarate dehydrogenase (succinyl-transferring) activity"/>
    <property type="evidence" value="ECO:0007669"/>
    <property type="project" value="UniProtKB-EC"/>
</dbReference>